<evidence type="ECO:0000313" key="15">
    <source>
        <dbReference type="Proteomes" id="UP000886653"/>
    </source>
</evidence>
<name>A0A9P6NM41_9BASI</name>
<organism evidence="14 15">
    <name type="scientific">Cronartium quercuum f. sp. fusiforme G11</name>
    <dbReference type="NCBI Taxonomy" id="708437"/>
    <lineage>
        <taxon>Eukaryota</taxon>
        <taxon>Fungi</taxon>
        <taxon>Dikarya</taxon>
        <taxon>Basidiomycota</taxon>
        <taxon>Pucciniomycotina</taxon>
        <taxon>Pucciniomycetes</taxon>
        <taxon>Pucciniales</taxon>
        <taxon>Coleosporiaceae</taxon>
        <taxon>Cronartium</taxon>
    </lineage>
</organism>
<keyword evidence="7" id="KW-0325">Glycoprotein</keyword>
<sequence length="686" mass="75255">MKLLFTFLSILWVLAPATQAAVTVTQHPKSIILQNSRLYISLATSTGFITTVTLDGVDMLGKAAPGFVSAGPYMDYVGNTQQTNLVPGRYAKYSIFQGKDSTGVSYGGMVLSQTMTREDAGAEGQLLEQYWFLRDGETGLHMFTRLAYNNKERPFLAHLSALRTLFRPQSSMWTHLSSSNEFYVPAPVPNPANPGPAGLGGAVQVQDTTWDLVRPNDPYVQQVSRYWTKYTMSESYRHQDVHGLFADGSKTANGDTFGVWTIMNTKDTYFGATTYSDLTVDGILYNVIVSNHHGNQSPNITDGLDRTFGPSICYFNRGPKGEKLQNLRQDAAQYANASYATAFYDSIATHVPGYMPSSARGSFQAQVALPSGANNPVAILSANGLDYQDNAQDPHAYQYWEEIPNGAVAISGVRPGTYRLTIYADGIFGDYTQDGIVITAGKSTTQRITWHPESNGVELWRIGTPDKTSGEFKAGNELDLSHFLHPPAYRIYWAQKSSDFIDNFPNGVNYTVGKDNVSTAMNVAHWSTYGGNAVRPEVVIGTGNINNWTVNFDVSASNLSKAKTATLTIQLAGAETAVGNDHEDNKPSRLSNIPYNVEVNGNSLPTWIIQSYTSGSCIIRSSIQCYQIRNKWTFPASYLKAGALNKIVLMMPYGGKHHLRKAQASGKAQGASNIYVQYDALRLEVN</sequence>
<evidence type="ECO:0000256" key="8">
    <source>
        <dbReference type="ARBA" id="ARBA00023239"/>
    </source>
</evidence>
<evidence type="ECO:0000256" key="11">
    <source>
        <dbReference type="SAM" id="SignalP"/>
    </source>
</evidence>
<dbReference type="InterPro" id="IPR029413">
    <property type="entry name" value="RG-lyase_II"/>
</dbReference>
<feature type="chain" id="PRO_5040359099" description="rhamnogalacturonan endolyase" evidence="11">
    <location>
        <begin position="21"/>
        <end position="686"/>
    </location>
</feature>
<feature type="domain" description="Rhamnogalacturonan lyase" evidence="13">
    <location>
        <begin position="371"/>
        <end position="445"/>
    </location>
</feature>
<comment type="subcellular location">
    <subcellularLocation>
        <location evidence="2">Secreted</location>
    </subcellularLocation>
</comment>
<dbReference type="SUPFAM" id="SSF49785">
    <property type="entry name" value="Galactose-binding domain-like"/>
    <property type="match status" value="1"/>
</dbReference>
<evidence type="ECO:0000256" key="3">
    <source>
        <dbReference type="ARBA" id="ARBA00010418"/>
    </source>
</evidence>
<keyword evidence="10" id="KW-0624">Polysaccharide degradation</keyword>
<dbReference type="GO" id="GO:0030246">
    <property type="term" value="F:carbohydrate binding"/>
    <property type="evidence" value="ECO:0007669"/>
    <property type="project" value="InterPro"/>
</dbReference>
<keyword evidence="5" id="KW-0964">Secreted</keyword>
<dbReference type="AlphaFoldDB" id="A0A9P6NM41"/>
<dbReference type="Pfam" id="PF14683">
    <property type="entry name" value="CBM-like"/>
    <property type="match status" value="1"/>
</dbReference>
<dbReference type="InterPro" id="IPR013784">
    <property type="entry name" value="Carb-bd-like_fold"/>
</dbReference>
<comment type="similarity">
    <text evidence="3">Belongs to the polysaccharide lyase 4 family.</text>
</comment>
<dbReference type="InterPro" id="IPR029411">
    <property type="entry name" value="RG-lyase_III"/>
</dbReference>
<dbReference type="EC" id="4.2.2.23" evidence="4"/>
<accession>A0A9P6NM41</accession>
<feature type="signal peptide" evidence="11">
    <location>
        <begin position="1"/>
        <end position="20"/>
    </location>
</feature>
<gene>
    <name evidence="14" type="ORF">CROQUDRAFT_77532</name>
</gene>
<dbReference type="Gene3D" id="2.60.40.1120">
    <property type="entry name" value="Carboxypeptidase-like, regulatory domain"/>
    <property type="match status" value="1"/>
</dbReference>
<keyword evidence="8" id="KW-0456">Lyase</keyword>
<keyword evidence="6 11" id="KW-0732">Signal</keyword>
<proteinExistence type="inferred from homology"/>
<dbReference type="InterPro" id="IPR051850">
    <property type="entry name" value="Polysacch_Lyase_4"/>
</dbReference>
<evidence type="ECO:0000313" key="14">
    <source>
        <dbReference type="EMBL" id="KAG0146644.1"/>
    </source>
</evidence>
<dbReference type="InterPro" id="IPR014718">
    <property type="entry name" value="GH-type_carb-bd"/>
</dbReference>
<evidence type="ECO:0000256" key="4">
    <source>
        <dbReference type="ARBA" id="ARBA00012437"/>
    </source>
</evidence>
<dbReference type="GO" id="GO:0005576">
    <property type="term" value="C:extracellular region"/>
    <property type="evidence" value="ECO:0007669"/>
    <property type="project" value="UniProtKB-SubCell"/>
</dbReference>
<comment type="caution">
    <text evidence="14">The sequence shown here is derived from an EMBL/GenBank/DDBJ whole genome shotgun (WGS) entry which is preliminary data.</text>
</comment>
<evidence type="ECO:0000256" key="1">
    <source>
        <dbReference type="ARBA" id="ARBA00001324"/>
    </source>
</evidence>
<keyword evidence="15" id="KW-1185">Reference proteome</keyword>
<dbReference type="CDD" id="cd10316">
    <property type="entry name" value="RGL4_M"/>
    <property type="match status" value="1"/>
</dbReference>
<evidence type="ECO:0000256" key="7">
    <source>
        <dbReference type="ARBA" id="ARBA00023180"/>
    </source>
</evidence>
<evidence type="ECO:0000256" key="6">
    <source>
        <dbReference type="ARBA" id="ARBA00022729"/>
    </source>
</evidence>
<dbReference type="SUPFAM" id="SSF49452">
    <property type="entry name" value="Starch-binding domain-like"/>
    <property type="match status" value="1"/>
</dbReference>
<evidence type="ECO:0000259" key="13">
    <source>
        <dbReference type="Pfam" id="PF14686"/>
    </source>
</evidence>
<dbReference type="Pfam" id="PF14686">
    <property type="entry name" value="fn3_3"/>
    <property type="match status" value="1"/>
</dbReference>
<evidence type="ECO:0000256" key="5">
    <source>
        <dbReference type="ARBA" id="ARBA00022525"/>
    </source>
</evidence>
<dbReference type="PANTHER" id="PTHR32018">
    <property type="entry name" value="RHAMNOGALACTURONATE LYASE FAMILY PROTEIN"/>
    <property type="match status" value="1"/>
</dbReference>
<comment type="catalytic activity">
    <reaction evidence="1">
        <text>Endotype eliminative cleavage of L-alpha-rhamnopyranosyl-(1-&gt;4)-alpha-D-galactopyranosyluronic acid bonds of rhamnogalacturonan I domains in ramified hairy regions of pectin leaving L-rhamnopyranose at the reducing end and 4-deoxy-4,5-unsaturated D-galactopyranosyluronic acid at the non-reducing end.</text>
        <dbReference type="EC" id="4.2.2.23"/>
    </reaction>
</comment>
<dbReference type="GO" id="GO:0000272">
    <property type="term" value="P:polysaccharide catabolic process"/>
    <property type="evidence" value="ECO:0007669"/>
    <property type="project" value="UniProtKB-KW"/>
</dbReference>
<evidence type="ECO:0000256" key="9">
    <source>
        <dbReference type="ARBA" id="ARBA00023277"/>
    </source>
</evidence>
<dbReference type="EMBL" id="MU167258">
    <property type="protein sequence ID" value="KAG0146644.1"/>
    <property type="molecule type" value="Genomic_DNA"/>
</dbReference>
<dbReference type="GO" id="GO:0102210">
    <property type="term" value="F:rhamnogalacturonan endolyase activity"/>
    <property type="evidence" value="ECO:0007669"/>
    <property type="project" value="UniProtKB-EC"/>
</dbReference>
<dbReference type="Gene3D" id="2.60.120.260">
    <property type="entry name" value="Galactose-binding domain-like"/>
    <property type="match status" value="1"/>
</dbReference>
<dbReference type="Proteomes" id="UP000886653">
    <property type="component" value="Unassembled WGS sequence"/>
</dbReference>
<dbReference type="PANTHER" id="PTHR32018:SF9">
    <property type="entry name" value="RHAMNOGALACTURONATE LYASE B"/>
    <property type="match status" value="1"/>
</dbReference>
<dbReference type="InterPro" id="IPR011013">
    <property type="entry name" value="Gal_mutarotase_sf_dom"/>
</dbReference>
<dbReference type="Gene3D" id="2.70.98.10">
    <property type="match status" value="1"/>
</dbReference>
<reference evidence="14" key="1">
    <citation type="submission" date="2013-11" db="EMBL/GenBank/DDBJ databases">
        <title>Genome sequence of the fusiform rust pathogen reveals effectors for host alternation and coevolution with pine.</title>
        <authorList>
            <consortium name="DOE Joint Genome Institute"/>
            <person name="Smith K."/>
            <person name="Pendleton A."/>
            <person name="Kubisiak T."/>
            <person name="Anderson C."/>
            <person name="Salamov A."/>
            <person name="Aerts A."/>
            <person name="Riley R."/>
            <person name="Clum A."/>
            <person name="Lindquist E."/>
            <person name="Ence D."/>
            <person name="Campbell M."/>
            <person name="Kronenberg Z."/>
            <person name="Feau N."/>
            <person name="Dhillon B."/>
            <person name="Hamelin R."/>
            <person name="Burleigh J."/>
            <person name="Smith J."/>
            <person name="Yandell M."/>
            <person name="Nelson C."/>
            <person name="Grigoriev I."/>
            <person name="Davis J."/>
        </authorList>
    </citation>
    <scope>NUCLEOTIDE SEQUENCE</scope>
    <source>
        <strain evidence="14">G11</strain>
    </source>
</reference>
<evidence type="ECO:0000256" key="2">
    <source>
        <dbReference type="ARBA" id="ARBA00004613"/>
    </source>
</evidence>
<dbReference type="OrthoDB" id="2130367at2759"/>
<dbReference type="SUPFAM" id="SSF74650">
    <property type="entry name" value="Galactose mutarotase-like"/>
    <property type="match status" value="1"/>
</dbReference>
<keyword evidence="9" id="KW-0119">Carbohydrate metabolism</keyword>
<evidence type="ECO:0000259" key="12">
    <source>
        <dbReference type="Pfam" id="PF14683"/>
    </source>
</evidence>
<feature type="domain" description="Rhamnogalacturonan lyase" evidence="12">
    <location>
        <begin position="458"/>
        <end position="683"/>
    </location>
</feature>
<protein>
    <recommendedName>
        <fullName evidence="4">rhamnogalacturonan endolyase</fullName>
        <ecNumber evidence="4">4.2.2.23</ecNumber>
    </recommendedName>
</protein>
<evidence type="ECO:0000256" key="10">
    <source>
        <dbReference type="ARBA" id="ARBA00023326"/>
    </source>
</evidence>
<dbReference type="InterPro" id="IPR008979">
    <property type="entry name" value="Galactose-bd-like_sf"/>
</dbReference>